<comment type="caution">
    <text evidence="1">The sequence shown here is derived from an EMBL/GenBank/DDBJ whole genome shotgun (WGS) entry which is preliminary data.</text>
</comment>
<reference evidence="1 2" key="1">
    <citation type="submission" date="2024-02" db="EMBL/GenBank/DDBJ databases">
        <title>The Genome Sequence of Enterococcus sp. DIV0159.</title>
        <authorList>
            <person name="Earl A."/>
            <person name="Manson A."/>
            <person name="Gilmore M."/>
            <person name="Sanders J."/>
            <person name="Shea T."/>
            <person name="Howe W."/>
            <person name="Livny J."/>
            <person name="Cuomo C."/>
            <person name="Neafsey D."/>
            <person name="Birren B."/>
        </authorList>
    </citation>
    <scope>NUCLEOTIDE SEQUENCE [LARGE SCALE GENOMIC DNA]</scope>
    <source>
        <strain evidence="1 2">665A</strain>
    </source>
</reference>
<sequence length="38" mass="4526">MNEVLENFKKCFYEIVAVFLQLKDAINFSAYIEIKLIK</sequence>
<keyword evidence="2" id="KW-1185">Reference proteome</keyword>
<dbReference type="Proteomes" id="UP000664357">
    <property type="component" value="Unassembled WGS sequence"/>
</dbReference>
<gene>
    <name evidence="1" type="ORF">JZO67_001269</name>
</gene>
<accession>A0ABV0ENM8</accession>
<evidence type="ECO:0000313" key="1">
    <source>
        <dbReference type="EMBL" id="MEO1769318.1"/>
    </source>
</evidence>
<proteinExistence type="predicted"/>
<protein>
    <submittedName>
        <fullName evidence="1">Uncharacterized protein</fullName>
    </submittedName>
</protein>
<name>A0ABV0ENM8_9ENTE</name>
<dbReference type="EMBL" id="JAFREL020000001">
    <property type="protein sequence ID" value="MEO1769318.1"/>
    <property type="molecule type" value="Genomic_DNA"/>
</dbReference>
<evidence type="ECO:0000313" key="2">
    <source>
        <dbReference type="Proteomes" id="UP000664357"/>
    </source>
</evidence>
<organism evidence="1 2">
    <name type="scientific">Candidatus Enterococcus ferrettii</name>
    <dbReference type="NCBI Taxonomy" id="2815324"/>
    <lineage>
        <taxon>Bacteria</taxon>
        <taxon>Bacillati</taxon>
        <taxon>Bacillota</taxon>
        <taxon>Bacilli</taxon>
        <taxon>Lactobacillales</taxon>
        <taxon>Enterococcaceae</taxon>
        <taxon>Enterococcus</taxon>
    </lineage>
</organism>